<keyword evidence="2" id="KW-1185">Reference proteome</keyword>
<evidence type="ECO:0000313" key="2">
    <source>
        <dbReference type="Proteomes" id="UP000095283"/>
    </source>
</evidence>
<organism evidence="2 3">
    <name type="scientific">Heterorhabditis bacteriophora</name>
    <name type="common">Entomopathogenic nematode worm</name>
    <dbReference type="NCBI Taxonomy" id="37862"/>
    <lineage>
        <taxon>Eukaryota</taxon>
        <taxon>Metazoa</taxon>
        <taxon>Ecdysozoa</taxon>
        <taxon>Nematoda</taxon>
        <taxon>Chromadorea</taxon>
        <taxon>Rhabditida</taxon>
        <taxon>Rhabditina</taxon>
        <taxon>Rhabditomorpha</taxon>
        <taxon>Strongyloidea</taxon>
        <taxon>Heterorhabditidae</taxon>
        <taxon>Heterorhabditis</taxon>
    </lineage>
</organism>
<sequence>MFKEHVSAPPVGENKNTEKAVKNSSSGTKKSPKPSSLATKVKLAKHTITGQEVAIKIIDKTALNPSSLQKCLSLDWSHAWLKPLLIELTNVGWNISNGNFLRRSLGELVMIDDMGKC</sequence>
<dbReference type="WBParaSite" id="Hba_07386">
    <property type="protein sequence ID" value="Hba_07386"/>
    <property type="gene ID" value="Hba_07386"/>
</dbReference>
<dbReference type="AlphaFoldDB" id="A0A1I7WQH0"/>
<feature type="compositionally biased region" description="Low complexity" evidence="1">
    <location>
        <begin position="22"/>
        <end position="36"/>
    </location>
</feature>
<evidence type="ECO:0000256" key="1">
    <source>
        <dbReference type="SAM" id="MobiDB-lite"/>
    </source>
</evidence>
<dbReference type="Gene3D" id="3.30.200.20">
    <property type="entry name" value="Phosphorylase Kinase, domain 1"/>
    <property type="match status" value="1"/>
</dbReference>
<protein>
    <submittedName>
        <fullName evidence="3">DUF4283 domain-containing protein</fullName>
    </submittedName>
</protein>
<name>A0A1I7WQH0_HETBA</name>
<evidence type="ECO:0000313" key="3">
    <source>
        <dbReference type="WBParaSite" id="Hba_07386"/>
    </source>
</evidence>
<feature type="region of interest" description="Disordered" evidence="1">
    <location>
        <begin position="1"/>
        <end position="40"/>
    </location>
</feature>
<accession>A0A1I7WQH0</accession>
<proteinExistence type="predicted"/>
<dbReference type="Proteomes" id="UP000095283">
    <property type="component" value="Unplaced"/>
</dbReference>
<reference evidence="3" key="1">
    <citation type="submission" date="2016-11" db="UniProtKB">
        <authorList>
            <consortium name="WormBaseParasite"/>
        </authorList>
    </citation>
    <scope>IDENTIFICATION</scope>
</reference>